<evidence type="ECO:0000256" key="7">
    <source>
        <dbReference type="ARBA" id="ARBA00022737"/>
    </source>
</evidence>
<dbReference type="Pfam" id="PF12796">
    <property type="entry name" value="Ank_2"/>
    <property type="match status" value="1"/>
</dbReference>
<dbReference type="SMART" id="SM01420">
    <property type="entry name" value="TRP_2"/>
    <property type="match status" value="1"/>
</dbReference>
<dbReference type="GO" id="GO:0005886">
    <property type="term" value="C:plasma membrane"/>
    <property type="evidence" value="ECO:0007669"/>
    <property type="project" value="UniProtKB-SubCell"/>
</dbReference>
<dbReference type="PRINTS" id="PR01647">
    <property type="entry name" value="TRPCHANNEL6"/>
</dbReference>
<keyword evidence="14" id="KW-0407">Ion channel</keyword>
<dbReference type="InterPro" id="IPR013555">
    <property type="entry name" value="TRP_dom"/>
</dbReference>
<feature type="region of interest" description="Disordered" evidence="18">
    <location>
        <begin position="1"/>
        <end position="22"/>
    </location>
</feature>
<keyword evidence="4" id="KW-0109">Calcium transport</keyword>
<keyword evidence="10 16" id="KW-0040">ANK repeat</keyword>
<evidence type="ECO:0000256" key="3">
    <source>
        <dbReference type="ARBA" id="ARBA00022475"/>
    </source>
</evidence>
<evidence type="ECO:0000256" key="10">
    <source>
        <dbReference type="ARBA" id="ARBA00023043"/>
    </source>
</evidence>
<dbReference type="CTD" id="7225"/>
<keyword evidence="13" id="KW-0325">Glycoprotein</keyword>
<dbReference type="GO" id="GO:0007338">
    <property type="term" value="P:single fertilization"/>
    <property type="evidence" value="ECO:0007669"/>
    <property type="project" value="TreeGrafter"/>
</dbReference>
<dbReference type="GeneID" id="105298272"/>
<evidence type="ECO:0000256" key="4">
    <source>
        <dbReference type="ARBA" id="ARBA00022568"/>
    </source>
</evidence>
<name>A0A6P3QX01_PTEVA</name>
<comment type="catalytic activity">
    <reaction evidence="15">
        <text>Ca(2+)(in) = Ca(2+)(out)</text>
        <dbReference type="Rhea" id="RHEA:29671"/>
        <dbReference type="ChEBI" id="CHEBI:29108"/>
    </reaction>
</comment>
<dbReference type="Pfam" id="PF08344">
    <property type="entry name" value="TRP_2"/>
    <property type="match status" value="1"/>
</dbReference>
<dbReference type="GO" id="GO:0034703">
    <property type="term" value="C:cation channel complex"/>
    <property type="evidence" value="ECO:0007669"/>
    <property type="project" value="TreeGrafter"/>
</dbReference>
<evidence type="ECO:0000256" key="12">
    <source>
        <dbReference type="ARBA" id="ARBA00023136"/>
    </source>
</evidence>
<keyword evidence="5" id="KW-0107">Calcium channel</keyword>
<dbReference type="Gene3D" id="1.10.287.70">
    <property type="match status" value="1"/>
</dbReference>
<evidence type="ECO:0000256" key="13">
    <source>
        <dbReference type="ARBA" id="ARBA00023180"/>
    </source>
</evidence>
<keyword evidence="21" id="KW-1185">Reference proteome</keyword>
<dbReference type="PANTHER" id="PTHR10117">
    <property type="entry name" value="TRANSIENT RECEPTOR POTENTIAL CHANNEL"/>
    <property type="match status" value="1"/>
</dbReference>
<keyword evidence="8" id="KW-0106">Calcium</keyword>
<keyword evidence="9 19" id="KW-1133">Transmembrane helix</keyword>
<dbReference type="InterPro" id="IPR036770">
    <property type="entry name" value="Ankyrin_rpt-contain_sf"/>
</dbReference>
<feature type="coiled-coil region" evidence="17">
    <location>
        <begin position="830"/>
        <end position="865"/>
    </location>
</feature>
<evidence type="ECO:0000256" key="5">
    <source>
        <dbReference type="ARBA" id="ARBA00022673"/>
    </source>
</evidence>
<dbReference type="Pfam" id="PF00520">
    <property type="entry name" value="Ion_trans"/>
    <property type="match status" value="1"/>
</dbReference>
<evidence type="ECO:0000313" key="21">
    <source>
        <dbReference type="Proteomes" id="UP000515202"/>
    </source>
</evidence>
<feature type="transmembrane region" description="Helical" evidence="19">
    <location>
        <begin position="649"/>
        <end position="670"/>
    </location>
</feature>
<dbReference type="SMART" id="SM00248">
    <property type="entry name" value="ANK"/>
    <property type="match status" value="3"/>
</dbReference>
<evidence type="ECO:0000256" key="17">
    <source>
        <dbReference type="SAM" id="Coils"/>
    </source>
</evidence>
<dbReference type="OrthoDB" id="2373987at2759"/>
<organism evidence="21 22">
    <name type="scientific">Pteropus vampyrus</name>
    <name type="common">Large flying fox</name>
    <dbReference type="NCBI Taxonomy" id="132908"/>
    <lineage>
        <taxon>Eukaryota</taxon>
        <taxon>Metazoa</taxon>
        <taxon>Chordata</taxon>
        <taxon>Craniata</taxon>
        <taxon>Vertebrata</taxon>
        <taxon>Euteleostomi</taxon>
        <taxon>Mammalia</taxon>
        <taxon>Eutheria</taxon>
        <taxon>Laurasiatheria</taxon>
        <taxon>Chiroptera</taxon>
        <taxon>Yinpterochiroptera</taxon>
        <taxon>Pteropodoidea</taxon>
        <taxon>Pteropodidae</taxon>
        <taxon>Pteropodinae</taxon>
        <taxon>Pteropus</taxon>
    </lineage>
</organism>
<dbReference type="SUPFAM" id="SSF48403">
    <property type="entry name" value="Ankyrin repeat"/>
    <property type="match status" value="1"/>
</dbReference>
<reference evidence="22" key="1">
    <citation type="submission" date="2025-08" db="UniProtKB">
        <authorList>
            <consortium name="RefSeq"/>
        </authorList>
    </citation>
    <scope>IDENTIFICATION</scope>
    <source>
        <tissue evidence="22">Kidney</tissue>
    </source>
</reference>
<keyword evidence="3" id="KW-1003">Cell membrane</keyword>
<feature type="transmembrane region" description="Helical" evidence="19">
    <location>
        <begin position="436"/>
        <end position="454"/>
    </location>
</feature>
<evidence type="ECO:0000259" key="20">
    <source>
        <dbReference type="SMART" id="SM01420"/>
    </source>
</evidence>
<proteinExistence type="predicted"/>
<feature type="transmembrane region" description="Helical" evidence="19">
    <location>
        <begin position="539"/>
        <end position="560"/>
    </location>
</feature>
<keyword evidence="22" id="KW-0675">Receptor</keyword>
<dbReference type="AlphaFoldDB" id="A0A6P3QX01"/>
<dbReference type="GO" id="GO:0015279">
    <property type="term" value="F:store-operated calcium channel activity"/>
    <property type="evidence" value="ECO:0007669"/>
    <property type="project" value="TreeGrafter"/>
</dbReference>
<dbReference type="Proteomes" id="UP000515202">
    <property type="component" value="Unplaced"/>
</dbReference>
<accession>A0A6P3QX01</accession>
<evidence type="ECO:0000256" key="18">
    <source>
        <dbReference type="SAM" id="MobiDB-lite"/>
    </source>
</evidence>
<keyword evidence="17" id="KW-0175">Coiled coil</keyword>
<dbReference type="PROSITE" id="PS50088">
    <property type="entry name" value="ANK_REPEAT"/>
    <property type="match status" value="1"/>
</dbReference>
<evidence type="ECO:0000256" key="9">
    <source>
        <dbReference type="ARBA" id="ARBA00022989"/>
    </source>
</evidence>
<evidence type="ECO:0000256" key="19">
    <source>
        <dbReference type="SAM" id="Phobius"/>
    </source>
</evidence>
<feature type="transmembrane region" description="Helical" evidence="19">
    <location>
        <begin position="474"/>
        <end position="493"/>
    </location>
</feature>
<keyword evidence="7" id="KW-0677">Repeat</keyword>
<gene>
    <name evidence="22" type="primary">TRPC6</name>
</gene>
<dbReference type="Gene3D" id="1.25.40.20">
    <property type="entry name" value="Ankyrin repeat-containing domain"/>
    <property type="match status" value="1"/>
</dbReference>
<evidence type="ECO:0000313" key="22">
    <source>
        <dbReference type="RefSeq" id="XP_011367720.1"/>
    </source>
</evidence>
<feature type="domain" description="Transient receptor ion channel" evidence="20">
    <location>
        <begin position="253"/>
        <end position="315"/>
    </location>
</feature>
<protein>
    <submittedName>
        <fullName evidence="22">Short transient receptor potential channel 6 isoform X2</fullName>
    </submittedName>
</protein>
<keyword evidence="11" id="KW-0406">Ion transport</keyword>
<dbReference type="FunFam" id="1.25.40.20:FF:000157">
    <property type="entry name" value="short transient receptor potential channel 6 isoform X1"/>
    <property type="match status" value="1"/>
</dbReference>
<keyword evidence="12 19" id="KW-0472">Membrane</keyword>
<dbReference type="GO" id="GO:0070679">
    <property type="term" value="F:inositol 1,4,5 trisphosphate binding"/>
    <property type="evidence" value="ECO:0007669"/>
    <property type="project" value="TreeGrafter"/>
</dbReference>
<evidence type="ECO:0000256" key="15">
    <source>
        <dbReference type="ARBA" id="ARBA00036634"/>
    </source>
</evidence>
<feature type="transmembrane region" description="Helical" evidence="19">
    <location>
        <begin position="389"/>
        <end position="408"/>
    </location>
</feature>
<evidence type="ECO:0000256" key="2">
    <source>
        <dbReference type="ARBA" id="ARBA00022448"/>
    </source>
</evidence>
<evidence type="ECO:0000256" key="1">
    <source>
        <dbReference type="ARBA" id="ARBA00004651"/>
    </source>
</evidence>
<evidence type="ECO:0000256" key="8">
    <source>
        <dbReference type="ARBA" id="ARBA00022837"/>
    </source>
</evidence>
<dbReference type="RefSeq" id="XP_011367720.1">
    <property type="nucleotide sequence ID" value="XM_011369418.1"/>
</dbReference>
<keyword evidence="2" id="KW-0813">Transport</keyword>
<dbReference type="FunFam" id="1.10.287.70:FF:000041">
    <property type="entry name" value="Transient receptor potential cation channel subfamily C member 7"/>
    <property type="match status" value="1"/>
</dbReference>
<evidence type="ECO:0000256" key="14">
    <source>
        <dbReference type="ARBA" id="ARBA00023303"/>
    </source>
</evidence>
<comment type="subcellular location">
    <subcellularLocation>
        <location evidence="1">Cell membrane</location>
        <topology evidence="1">Multi-pass membrane protein</topology>
    </subcellularLocation>
</comment>
<feature type="repeat" description="ANK" evidence="16">
    <location>
        <begin position="218"/>
        <end position="250"/>
    </location>
</feature>
<feature type="transmembrane region" description="Helical" evidence="19">
    <location>
        <begin position="580"/>
        <end position="602"/>
    </location>
</feature>
<dbReference type="InterPro" id="IPR005462">
    <property type="entry name" value="TRPC6_channel"/>
</dbReference>
<dbReference type="PANTHER" id="PTHR10117:SF7">
    <property type="entry name" value="SHORT TRANSIENT RECEPTOR POTENTIAL CHANNEL 6"/>
    <property type="match status" value="1"/>
</dbReference>
<dbReference type="InterPro" id="IPR002110">
    <property type="entry name" value="Ankyrin_rpt"/>
</dbReference>
<evidence type="ECO:0000256" key="16">
    <source>
        <dbReference type="PROSITE-ProRule" id="PRU00023"/>
    </source>
</evidence>
<keyword evidence="6 19" id="KW-0812">Transmembrane</keyword>
<evidence type="ECO:0000256" key="11">
    <source>
        <dbReference type="ARBA" id="ARBA00023065"/>
    </source>
</evidence>
<dbReference type="InterPro" id="IPR002153">
    <property type="entry name" value="TRPC_channel"/>
</dbReference>
<evidence type="ECO:0000256" key="6">
    <source>
        <dbReference type="ARBA" id="ARBA00022692"/>
    </source>
</evidence>
<dbReference type="PRINTS" id="PR01097">
    <property type="entry name" value="TRNSRECEPTRP"/>
</dbReference>
<sequence length="877" mass="100562">MNQSPAFGPRRGGSPRVVAGAGARRNESQDYLLMDSELGDDCCPQPPPPLYGYYPCFRGTDNRLAHRRQTILREKGRRLANRGPAYMFNDHSTSLSVEEERFLDAAEYGNIPVVRKMLEECLSLNVNCVDYMGQNALQLAVANEHLEITELLLKKENLSRVGDALLLAISKGYVRIVEAILSHPAFAEGKRLATSPSQSELQQDDFYAYDEDGTRFSHDVTPIVLAAHCQEYEIVHTLLRKGARIERPHDYFCKCSECNQKQKHDSFSHSRSRINAYKGLASPAYLSLSSEDPVMTALELSNELAVLANIEKEFKNDYKKLSMQCKDFVVGLLDLCRNTEEVEAILNGDVEIHHSGGDHGRPNLSRLKLAIKYEVKKMGKIMRGPFMKFVAHAASFTIFLGLLVMNAADRFEGTKLLPNETSTDNAKQLFRMKTSCFSWMEMLIISWVIGMIWAECKEIWTQGPKEYLFELWNMLDFGMLAIFAASFIARFMAFWHASKAQSIIDANDTLKDLTKVTLGDNVRYYNLARIKWDPSDPQIISEGLYAIAVVLSFSRIAYILPANESFGPLQISLGRTVKDIFKFMVIFIMVFVAFMIGMFNLYSYYIGAKQNEAFTTVEESFKTLFWAIFGLSEVKSVVINYNHKFIENIGYVLYGVYNVTMVIVLLNMLIAMINSSFQEIEDDADVEWKFARAKLWFSYFEEGRTLPVPFNLVPSPKSLFYLLLRLKKWISELFQGHKKGFQEDAEMNKRNEEKKFGIWRSREDLSKLSLDKKQLGHSKQSSIRSSEDFQLNSFNNPPRQYQKIMKRLIKRYVLKAQIDKESDEVNEGELKEIKQDISSLRYELLEEKTQNSEDLAELIRKLGEKLSMEPNQEESNR</sequence>
<dbReference type="InterPro" id="IPR005821">
    <property type="entry name" value="Ion_trans_dom"/>
</dbReference>
<dbReference type="GO" id="GO:0051480">
    <property type="term" value="P:regulation of cytosolic calcium ion concentration"/>
    <property type="evidence" value="ECO:0007669"/>
    <property type="project" value="TreeGrafter"/>
</dbReference>